<evidence type="ECO:0000313" key="5">
    <source>
        <dbReference type="EMBL" id="EEW53044.1"/>
    </source>
</evidence>
<dbReference type="Gene3D" id="6.20.110.10">
    <property type="match status" value="1"/>
</dbReference>
<dbReference type="EMBL" id="ACLL01000051">
    <property type="protein sequence ID" value="EEW53044.1"/>
    <property type="molecule type" value="Genomic_DNA"/>
</dbReference>
<dbReference type="EC" id="3.2.1.17" evidence="5"/>
<dbReference type="OrthoDB" id="2404328at2"/>
<dbReference type="GO" id="GO:0004222">
    <property type="term" value="F:metalloendopeptidase activity"/>
    <property type="evidence" value="ECO:0007669"/>
    <property type="project" value="TreeGrafter"/>
</dbReference>
<dbReference type="InterPro" id="IPR010572">
    <property type="entry name" value="Tail_dom"/>
</dbReference>
<feature type="compositionally biased region" description="Polar residues" evidence="1">
    <location>
        <begin position="750"/>
        <end position="760"/>
    </location>
</feature>
<dbReference type="PANTHER" id="PTHR21666">
    <property type="entry name" value="PEPTIDASE-RELATED"/>
    <property type="match status" value="1"/>
</dbReference>
<evidence type="ECO:0000313" key="8">
    <source>
        <dbReference type="Proteomes" id="UP000051883"/>
    </source>
</evidence>
<sequence length="779" mass="86725">MKLGLMLMTPHKETTKEPIRKIIVWPTMHEQWANNSTWQINFTAFDVGSELYDQLDVESSIFLGGQEYIVKNCVENYDTSTKEITAWHVYNEISRIYVRSDLSKELTVTSNNDSGNNQQQAQQEQQTKNYKLEDILKLYLGNKDLGFTYELHGNFPDAPCDGIESGSGKEMLEKICKSWPNAVVFPDNKNIRIYSDDQFFKDEGRVLDFPNNLKSMKTTRDSSTIINQIRCVGGKHNVDVAMGTGSGAGGNLDNVEGFAKSPINADFGVNKQAMLQSFASQDHRVHAWGVDVNRLYDTVKAQGISPEWFFAYDITEQDPMSNSWLNHFAYRNPDPYQDAINVCNWIKQFANSDSFNPASGYGAYTSPQMAAQWNQEFHKGTIGRLYLQGTAAAVMELANENPGRYGRPMNWCVQLIKSWGGHTNSGGGSWGWPFANIPRDGQPNVYLNGQQYGHTGYGRGGGDFHDGFDFDGAHYTGNVLAIHPGTVHKIGADLGWWYIWIQSSDGYNIVYQEGFSAGSIYVHEGQQVQTGTPIARVTGTHTHVGISKKAIPLAYYHGYNDDGTWLDPIATIKAGIAGGGDGSGGGSVSAEEYYFQPFILQDDESIKEWGVHPGPDLVDERFHDAEAMRKYAQTTLKPNPSLTIEVTLKDNSFQPKKGEILRVQARQKKYAGSWRTVGYDTYPEPGASEGTQITLNDAKQTILDYQNKRTAIIQQALNDQKQRLRGVASSLDRQSQTLTQIVNTKDKDNQASATPPNLTQEGMDALKKLTREGGKDGGN</sequence>
<gene>
    <name evidence="6" type="ORF">FC31_GL001512</name>
    <name evidence="5" type="ORF">HMPREF0494_1767</name>
</gene>
<dbReference type="InterPro" id="IPR050570">
    <property type="entry name" value="Cell_wall_metabolism_enzyme"/>
</dbReference>
<dbReference type="Pfam" id="PF18994">
    <property type="entry name" value="Prophage_tailD1"/>
    <property type="match status" value="1"/>
</dbReference>
<protein>
    <submittedName>
        <fullName evidence="5">Peptidase, M23 family</fullName>
        <ecNumber evidence="5">3.2.1.17</ecNumber>
    </submittedName>
    <submittedName>
        <fullName evidence="6">Phage lysin</fullName>
    </submittedName>
</protein>
<feature type="domain" description="Tail spike" evidence="3">
    <location>
        <begin position="119"/>
        <end position="706"/>
    </location>
</feature>
<reference evidence="6 8" key="2">
    <citation type="journal article" date="2015" name="Genome Announc.">
        <title>Expanding the biotechnology potential of lactobacilli through comparative genomics of 213 strains and associated genera.</title>
        <authorList>
            <person name="Sun Z."/>
            <person name="Harris H.M."/>
            <person name="McCann A."/>
            <person name="Guo C."/>
            <person name="Argimon S."/>
            <person name="Zhang W."/>
            <person name="Yang X."/>
            <person name="Jeffery I.B."/>
            <person name="Cooney J.C."/>
            <person name="Kagawa T.F."/>
            <person name="Liu W."/>
            <person name="Song Y."/>
            <person name="Salvetti E."/>
            <person name="Wrobel A."/>
            <person name="Rasinkangas P."/>
            <person name="Parkhill J."/>
            <person name="Rea M.C."/>
            <person name="O'Sullivan O."/>
            <person name="Ritari J."/>
            <person name="Douillard F.P."/>
            <person name="Paul Ross R."/>
            <person name="Yang R."/>
            <person name="Briner A.E."/>
            <person name="Felis G.E."/>
            <person name="de Vos W.M."/>
            <person name="Barrangou R."/>
            <person name="Klaenhammer T.R."/>
            <person name="Caufield P.W."/>
            <person name="Cui Y."/>
            <person name="Zhang H."/>
            <person name="O'Toole P.W."/>
        </authorList>
    </citation>
    <scope>NUCLEOTIDE SEQUENCE [LARGE SCALE GENOMIC DNA]</scope>
    <source>
        <strain evidence="6 8">DSM 16041</strain>
    </source>
</reference>
<evidence type="ECO:0000259" key="4">
    <source>
        <dbReference type="Pfam" id="PF18994"/>
    </source>
</evidence>
<dbReference type="AlphaFoldDB" id="C8P8X3"/>
<dbReference type="PANTHER" id="PTHR21666:SF270">
    <property type="entry name" value="MUREIN HYDROLASE ACTIVATOR ENVC"/>
    <property type="match status" value="1"/>
</dbReference>
<dbReference type="Gene3D" id="3.55.50.40">
    <property type="match status" value="1"/>
</dbReference>
<evidence type="ECO:0000259" key="3">
    <source>
        <dbReference type="Pfam" id="PF06605"/>
    </source>
</evidence>
<dbReference type="InterPro" id="IPR011055">
    <property type="entry name" value="Dup_hybrid_motif"/>
</dbReference>
<feature type="domain" description="Prophage endopeptidase tail N-terminal" evidence="4">
    <location>
        <begin position="13"/>
        <end position="88"/>
    </location>
</feature>
<dbReference type="PATRIC" id="fig|525309.8.peg.1544"/>
<evidence type="ECO:0000256" key="1">
    <source>
        <dbReference type="SAM" id="MobiDB-lite"/>
    </source>
</evidence>
<dbReference type="GO" id="GO:0003796">
    <property type="term" value="F:lysozyme activity"/>
    <property type="evidence" value="ECO:0007669"/>
    <property type="project" value="UniProtKB-EC"/>
</dbReference>
<dbReference type="Pfam" id="PF01551">
    <property type="entry name" value="Peptidase_M23"/>
    <property type="match status" value="1"/>
</dbReference>
<dbReference type="HOGENOM" id="CLU_397296_0_0_9"/>
<reference evidence="5 7" key="1">
    <citation type="submission" date="2009-09" db="EMBL/GenBank/DDBJ databases">
        <authorList>
            <person name="Qin X."/>
            <person name="Bachman B."/>
            <person name="Battles P."/>
            <person name="Bell A."/>
            <person name="Bess C."/>
            <person name="Bickham C."/>
            <person name="Chaboub L."/>
            <person name="Chen D."/>
            <person name="Coyle M."/>
            <person name="Deiros D.R."/>
            <person name="Dinh H."/>
            <person name="Forbes L."/>
            <person name="Fowler G."/>
            <person name="Francisco L."/>
            <person name="Fu Q."/>
            <person name="Gubbala S."/>
            <person name="Hale W."/>
            <person name="Han Y."/>
            <person name="Hemphill L."/>
            <person name="Highlander S.K."/>
            <person name="Hirani K."/>
            <person name="Hogues M."/>
            <person name="Jackson L."/>
            <person name="Jakkamsetti A."/>
            <person name="Javaid M."/>
            <person name="Jiang H."/>
            <person name="Korchina V."/>
            <person name="Kovar C."/>
            <person name="Lara F."/>
            <person name="Lee S."/>
            <person name="Mata R."/>
            <person name="Mathew T."/>
            <person name="Moen C."/>
            <person name="Morales K."/>
            <person name="Munidasa M."/>
            <person name="Nazareth L."/>
            <person name="Ngo R."/>
            <person name="Nguyen L."/>
            <person name="Okwuonu G."/>
            <person name="Ongeri F."/>
            <person name="Patil S."/>
            <person name="Petrosino J."/>
            <person name="Pham C."/>
            <person name="Pham P."/>
            <person name="Pu L.-L."/>
            <person name="Puazo M."/>
            <person name="Raj R."/>
            <person name="Reid J."/>
            <person name="Rouhana J."/>
            <person name="Saada N."/>
            <person name="Shang Y."/>
            <person name="Simmons D."/>
            <person name="Thornton R."/>
            <person name="Warren J."/>
            <person name="Weissenberger G."/>
            <person name="Zhang J."/>
            <person name="Zhang L."/>
            <person name="Zhou C."/>
            <person name="Zhu D."/>
            <person name="Muzny D."/>
            <person name="Worley K."/>
            <person name="Gibbs R."/>
        </authorList>
    </citation>
    <scope>NUCLEOTIDE SEQUENCE [LARGE SCALE GENOMIC DNA]</scope>
    <source>
        <strain evidence="5 7">DSM 16041</strain>
    </source>
</reference>
<feature type="region of interest" description="Disordered" evidence="1">
    <location>
        <begin position="743"/>
        <end position="764"/>
    </location>
</feature>
<dbReference type="Gene3D" id="2.70.70.10">
    <property type="entry name" value="Glucose Permease (Domain IIA)"/>
    <property type="match status" value="1"/>
</dbReference>
<accession>C8P8X3</accession>
<organism evidence="5 7">
    <name type="scientific">Limosilactobacillus antri DSM 16041</name>
    <dbReference type="NCBI Taxonomy" id="525309"/>
    <lineage>
        <taxon>Bacteria</taxon>
        <taxon>Bacillati</taxon>
        <taxon>Bacillota</taxon>
        <taxon>Bacilli</taxon>
        <taxon>Lactobacillales</taxon>
        <taxon>Lactobacillaceae</taxon>
        <taxon>Limosilactobacillus</taxon>
    </lineage>
</organism>
<name>C8P8X3_9LACO</name>
<dbReference type="SUPFAM" id="SSF51261">
    <property type="entry name" value="Duplicated hybrid motif"/>
    <property type="match status" value="1"/>
</dbReference>
<dbReference type="Proteomes" id="UP000003675">
    <property type="component" value="Unassembled WGS sequence"/>
</dbReference>
<dbReference type="STRING" id="525309.HMPREF0494_1767"/>
<evidence type="ECO:0000313" key="7">
    <source>
        <dbReference type="Proteomes" id="UP000003675"/>
    </source>
</evidence>
<dbReference type="EMBL" id="AZDK01000004">
    <property type="protein sequence ID" value="KRK60443.1"/>
    <property type="molecule type" value="Genomic_DNA"/>
</dbReference>
<proteinExistence type="predicted"/>
<dbReference type="InterPro" id="IPR044051">
    <property type="entry name" value="Prophage_tail_N"/>
</dbReference>
<evidence type="ECO:0000313" key="6">
    <source>
        <dbReference type="EMBL" id="KRK60443.1"/>
    </source>
</evidence>
<dbReference type="InterPro" id="IPR016047">
    <property type="entry name" value="M23ase_b-sheet_dom"/>
</dbReference>
<feature type="domain" description="M23ase beta-sheet core" evidence="2">
    <location>
        <begin position="464"/>
        <end position="541"/>
    </location>
</feature>
<keyword evidence="5" id="KW-0326">Glycosidase</keyword>
<dbReference type="Pfam" id="PF06605">
    <property type="entry name" value="Prophage_tail"/>
    <property type="match status" value="1"/>
</dbReference>
<dbReference type="eggNOG" id="COG0791">
    <property type="taxonomic scope" value="Bacteria"/>
</dbReference>
<dbReference type="Proteomes" id="UP000051883">
    <property type="component" value="Unassembled WGS sequence"/>
</dbReference>
<keyword evidence="5" id="KW-0378">Hydrolase</keyword>
<comment type="caution">
    <text evidence="5">The sequence shown here is derived from an EMBL/GenBank/DDBJ whole genome shotgun (WGS) entry which is preliminary data.</text>
</comment>
<evidence type="ECO:0000259" key="2">
    <source>
        <dbReference type="Pfam" id="PF01551"/>
    </source>
</evidence>
<keyword evidence="8" id="KW-1185">Reference proteome</keyword>